<keyword evidence="4" id="KW-0326">Glycosidase</keyword>
<dbReference type="AlphaFoldDB" id="A0ABD1NKX6"/>
<keyword evidence="6" id="KW-1185">Reference proteome</keyword>
<dbReference type="Pfam" id="PF01373">
    <property type="entry name" value="Glyco_hydro_14"/>
    <property type="match status" value="1"/>
</dbReference>
<dbReference type="SUPFAM" id="SSF51445">
    <property type="entry name" value="(Trans)glycosidases"/>
    <property type="match status" value="1"/>
</dbReference>
<keyword evidence="3 4" id="KW-0624">Polysaccharide degradation</keyword>
<keyword evidence="2 4" id="KW-0119">Carbohydrate metabolism</keyword>
<reference evidence="5 6" key="1">
    <citation type="submission" date="2024-08" db="EMBL/GenBank/DDBJ databases">
        <title>Insights into the chromosomal genome structure of Flemingia macrophylla.</title>
        <authorList>
            <person name="Ding Y."/>
            <person name="Zhao Y."/>
            <person name="Bi W."/>
            <person name="Wu M."/>
            <person name="Zhao G."/>
            <person name="Gong Y."/>
            <person name="Li W."/>
            <person name="Zhang P."/>
        </authorList>
    </citation>
    <scope>NUCLEOTIDE SEQUENCE [LARGE SCALE GENOMIC DNA]</scope>
    <source>
        <strain evidence="5">DYQJB</strain>
        <tissue evidence="5">Leaf</tissue>
    </source>
</reference>
<dbReference type="GO" id="GO:0000272">
    <property type="term" value="P:polysaccharide catabolic process"/>
    <property type="evidence" value="ECO:0007669"/>
    <property type="project" value="UniProtKB-KW"/>
</dbReference>
<dbReference type="PANTHER" id="PTHR31352">
    <property type="entry name" value="BETA-AMYLASE 1, CHLOROPLASTIC"/>
    <property type="match status" value="1"/>
</dbReference>
<dbReference type="EMBL" id="JBGMDY010000001">
    <property type="protein sequence ID" value="KAL2348774.1"/>
    <property type="molecule type" value="Genomic_DNA"/>
</dbReference>
<dbReference type="GO" id="GO:0016161">
    <property type="term" value="F:beta-amylase activity"/>
    <property type="evidence" value="ECO:0007669"/>
    <property type="project" value="UniProtKB-EC"/>
</dbReference>
<organism evidence="5 6">
    <name type="scientific">Flemingia macrophylla</name>
    <dbReference type="NCBI Taxonomy" id="520843"/>
    <lineage>
        <taxon>Eukaryota</taxon>
        <taxon>Viridiplantae</taxon>
        <taxon>Streptophyta</taxon>
        <taxon>Embryophyta</taxon>
        <taxon>Tracheophyta</taxon>
        <taxon>Spermatophyta</taxon>
        <taxon>Magnoliopsida</taxon>
        <taxon>eudicotyledons</taxon>
        <taxon>Gunneridae</taxon>
        <taxon>Pentapetalae</taxon>
        <taxon>rosids</taxon>
        <taxon>fabids</taxon>
        <taxon>Fabales</taxon>
        <taxon>Fabaceae</taxon>
        <taxon>Papilionoideae</taxon>
        <taxon>50 kb inversion clade</taxon>
        <taxon>NPAAA clade</taxon>
        <taxon>indigoferoid/millettioid clade</taxon>
        <taxon>Phaseoleae</taxon>
        <taxon>Flemingia</taxon>
    </lineage>
</organism>
<protein>
    <recommendedName>
        <fullName evidence="4">Beta-amylase</fullName>
        <ecNumber evidence="4">3.2.1.2</ecNumber>
    </recommendedName>
</protein>
<evidence type="ECO:0000256" key="1">
    <source>
        <dbReference type="ARBA" id="ARBA00005652"/>
    </source>
</evidence>
<sequence length="90" mass="10491">MEVLPTDKAKIKIVHLMDDFKKGKRLIVVMAFHERGGNNSSDALISLPQWVLDMGKDNQDIFFTVREGRKNTECLSWENDEESPQRQNWN</sequence>
<evidence type="ECO:0000256" key="3">
    <source>
        <dbReference type="ARBA" id="ARBA00023326"/>
    </source>
</evidence>
<dbReference type="EC" id="3.2.1.2" evidence="4"/>
<proteinExistence type="inferred from homology"/>
<comment type="similarity">
    <text evidence="1 4">Belongs to the glycosyl hydrolase 14 family.</text>
</comment>
<evidence type="ECO:0000256" key="2">
    <source>
        <dbReference type="ARBA" id="ARBA00023277"/>
    </source>
</evidence>
<dbReference type="Gene3D" id="3.20.20.80">
    <property type="entry name" value="Glycosidases"/>
    <property type="match status" value="1"/>
</dbReference>
<accession>A0ABD1NKX6</accession>
<evidence type="ECO:0000313" key="6">
    <source>
        <dbReference type="Proteomes" id="UP001603857"/>
    </source>
</evidence>
<evidence type="ECO:0000313" key="5">
    <source>
        <dbReference type="EMBL" id="KAL2348774.1"/>
    </source>
</evidence>
<comment type="catalytic activity">
    <reaction evidence="4">
        <text>Hydrolysis of (1-&gt;4)-alpha-D-glucosidic linkages in polysaccharides so as to remove successive maltose units from the non-reducing ends of the chains.</text>
        <dbReference type="EC" id="3.2.1.2"/>
    </reaction>
</comment>
<dbReference type="PANTHER" id="PTHR31352:SF8">
    <property type="entry name" value="BETA-AMYLASE 8"/>
    <property type="match status" value="1"/>
</dbReference>
<dbReference type="Proteomes" id="UP001603857">
    <property type="component" value="Unassembled WGS sequence"/>
</dbReference>
<evidence type="ECO:0000256" key="4">
    <source>
        <dbReference type="RuleBase" id="RU000509"/>
    </source>
</evidence>
<comment type="caution">
    <text evidence="5">The sequence shown here is derived from an EMBL/GenBank/DDBJ whole genome shotgun (WGS) entry which is preliminary data.</text>
</comment>
<keyword evidence="4" id="KW-0378">Hydrolase</keyword>
<name>A0ABD1NKX6_9FABA</name>
<gene>
    <name evidence="5" type="ORF">Fmac_002774</name>
</gene>
<dbReference type="InterPro" id="IPR001554">
    <property type="entry name" value="Glyco_hydro_14"/>
</dbReference>
<dbReference type="InterPro" id="IPR017853">
    <property type="entry name" value="GH"/>
</dbReference>